<accession>A0A915KKA7</accession>
<organism evidence="1 2">
    <name type="scientific">Romanomermis culicivorax</name>
    <name type="common">Nematode worm</name>
    <dbReference type="NCBI Taxonomy" id="13658"/>
    <lineage>
        <taxon>Eukaryota</taxon>
        <taxon>Metazoa</taxon>
        <taxon>Ecdysozoa</taxon>
        <taxon>Nematoda</taxon>
        <taxon>Enoplea</taxon>
        <taxon>Dorylaimia</taxon>
        <taxon>Mermithida</taxon>
        <taxon>Mermithoidea</taxon>
        <taxon>Mermithidae</taxon>
        <taxon>Romanomermis</taxon>
    </lineage>
</organism>
<protein>
    <submittedName>
        <fullName evidence="2">Uncharacterized protein</fullName>
    </submittedName>
</protein>
<dbReference type="AlphaFoldDB" id="A0A915KKA7"/>
<name>A0A915KKA7_ROMCU</name>
<evidence type="ECO:0000313" key="1">
    <source>
        <dbReference type="Proteomes" id="UP000887565"/>
    </source>
</evidence>
<sequence>MEGTQISFGDQCKHSHGTYPRLVGAMNFRILDIEAQGSLHEQQLFKLQKFMGKKMVIPASKIGEIKVDWIGIFTSRNGQNQQVVDFFGDERGIWCCLGCNNFAQSLLL</sequence>
<keyword evidence="1" id="KW-1185">Reference proteome</keyword>
<proteinExistence type="predicted"/>
<reference evidence="2" key="1">
    <citation type="submission" date="2022-11" db="UniProtKB">
        <authorList>
            <consortium name="WormBaseParasite"/>
        </authorList>
    </citation>
    <scope>IDENTIFICATION</scope>
</reference>
<evidence type="ECO:0000313" key="2">
    <source>
        <dbReference type="WBParaSite" id="nRc.2.0.1.t39200-RA"/>
    </source>
</evidence>
<dbReference type="WBParaSite" id="nRc.2.0.1.t39200-RA">
    <property type="protein sequence ID" value="nRc.2.0.1.t39200-RA"/>
    <property type="gene ID" value="nRc.2.0.1.g39200"/>
</dbReference>
<dbReference type="Proteomes" id="UP000887565">
    <property type="component" value="Unplaced"/>
</dbReference>